<dbReference type="InterPro" id="IPR016166">
    <property type="entry name" value="FAD-bd_PCMH"/>
</dbReference>
<dbReference type="PANTHER" id="PTHR45444">
    <property type="entry name" value="XANTHINE DEHYDROGENASE"/>
    <property type="match status" value="1"/>
</dbReference>
<keyword evidence="6 14" id="KW-0479">Metal-binding</keyword>
<dbReference type="InterPro" id="IPR036010">
    <property type="entry name" value="2Fe-2S_ferredoxin-like_sf"/>
</dbReference>
<feature type="binding site" evidence="13">
    <location>
        <begin position="319"/>
        <end position="326"/>
    </location>
    <ligand>
        <name>FAD</name>
        <dbReference type="ChEBI" id="CHEBI:57692"/>
    </ligand>
</feature>
<feature type="binding site" evidence="14">
    <location>
        <position position="76"/>
    </location>
    <ligand>
        <name>[2Fe-2S] cluster</name>
        <dbReference type="ChEBI" id="CHEBI:190135"/>
        <label>1</label>
    </ligand>
</feature>
<dbReference type="SUPFAM" id="SSF54292">
    <property type="entry name" value="2Fe-2S ferredoxin-like"/>
    <property type="match status" value="1"/>
</dbReference>
<evidence type="ECO:0000256" key="14">
    <source>
        <dbReference type="PIRSR" id="PIRSR000127-3"/>
    </source>
</evidence>
<dbReference type="PROSITE" id="PS00197">
    <property type="entry name" value="2FE2S_FER_1"/>
    <property type="match status" value="1"/>
</dbReference>
<evidence type="ECO:0000256" key="10">
    <source>
        <dbReference type="ARBA" id="ARBA00023014"/>
    </source>
</evidence>
<evidence type="ECO:0000259" key="16">
    <source>
        <dbReference type="PROSITE" id="PS51387"/>
    </source>
</evidence>
<dbReference type="InterPro" id="IPR002888">
    <property type="entry name" value="2Fe-2S-bd"/>
</dbReference>
<dbReference type="Proteomes" id="UP001295423">
    <property type="component" value="Unassembled WGS sequence"/>
</dbReference>
<dbReference type="InterPro" id="IPR006058">
    <property type="entry name" value="2Fe2S_fd_BS"/>
</dbReference>
<feature type="binding site" evidence="14">
    <location>
        <position position="921"/>
    </location>
    <ligand>
        <name>Mo-molybdopterin</name>
        <dbReference type="ChEBI" id="CHEBI:71302"/>
    </ligand>
    <ligandPart>
        <name>Mo</name>
        <dbReference type="ChEBI" id="CHEBI:28685"/>
    </ligandPart>
</feature>
<evidence type="ECO:0000259" key="15">
    <source>
        <dbReference type="PROSITE" id="PS51085"/>
    </source>
</evidence>
<feature type="binding site" evidence="13">
    <location>
        <position position="1141"/>
    </location>
    <ligand>
        <name>substrate</name>
    </ligand>
</feature>
<feature type="binding site" evidence="13">
    <location>
        <position position="1040"/>
    </location>
    <ligand>
        <name>substrate</name>
    </ligand>
</feature>
<dbReference type="FunFam" id="3.30.43.10:FF:000001">
    <property type="entry name" value="Xanthine dehydrogenase/oxidase"/>
    <property type="match status" value="1"/>
</dbReference>
<evidence type="ECO:0000256" key="8">
    <source>
        <dbReference type="ARBA" id="ARBA00023002"/>
    </source>
</evidence>
<dbReference type="GO" id="GO:0051537">
    <property type="term" value="F:2 iron, 2 sulfur cluster binding"/>
    <property type="evidence" value="ECO:0007669"/>
    <property type="project" value="UniProtKB-KW"/>
</dbReference>
<gene>
    <name evidence="17" type="ORF">CYCCA115_LOCUS23531</name>
</gene>
<dbReference type="InterPro" id="IPR016167">
    <property type="entry name" value="FAD-bd_PCMH_sub1"/>
</dbReference>
<dbReference type="GO" id="GO:0016491">
    <property type="term" value="F:oxidoreductase activity"/>
    <property type="evidence" value="ECO:0007669"/>
    <property type="project" value="UniProtKB-KW"/>
</dbReference>
<comment type="similarity">
    <text evidence="2">Belongs to the xanthine dehydrogenase family.</text>
</comment>
<comment type="caution">
    <text evidence="17">The sequence shown here is derived from an EMBL/GenBank/DDBJ whole genome shotgun (WGS) entry which is preliminary data.</text>
</comment>
<dbReference type="Gene3D" id="3.90.1170.50">
    <property type="entry name" value="Aldehyde oxidase/xanthine dehydrogenase, a/b hammerhead"/>
    <property type="match status" value="1"/>
</dbReference>
<name>A0AAD2GCX2_9STRA</name>
<dbReference type="Gene3D" id="3.30.390.50">
    <property type="entry name" value="CO dehydrogenase flavoprotein, C-terminal domain"/>
    <property type="match status" value="1"/>
</dbReference>
<evidence type="ECO:0000256" key="13">
    <source>
        <dbReference type="PIRSR" id="PIRSR000127-2"/>
    </source>
</evidence>
<feature type="binding site" evidence="14">
    <location>
        <position position="890"/>
    </location>
    <ligand>
        <name>Mo-molybdopterin</name>
        <dbReference type="ChEBI" id="CHEBI:71302"/>
    </ligand>
    <ligandPart>
        <name>Mo</name>
        <dbReference type="ChEBI" id="CHEBI:28685"/>
    </ligandPart>
</feature>
<dbReference type="InterPro" id="IPR002346">
    <property type="entry name" value="Mopterin_DH_FAD-bd"/>
</dbReference>
<evidence type="ECO:0000256" key="2">
    <source>
        <dbReference type="ARBA" id="ARBA00006849"/>
    </source>
</evidence>
<dbReference type="Gene3D" id="3.30.365.10">
    <property type="entry name" value="Aldehyde oxidase/xanthine dehydrogenase, molybdopterin binding domain"/>
    <property type="match status" value="4"/>
</dbReference>
<evidence type="ECO:0000256" key="7">
    <source>
        <dbReference type="ARBA" id="ARBA00022827"/>
    </source>
</evidence>
<feature type="binding site" evidence="14">
    <location>
        <position position="141"/>
    </location>
    <ligand>
        <name>[2Fe-2S] cluster</name>
        <dbReference type="ChEBI" id="CHEBI:190135"/>
        <label>2</label>
    </ligand>
</feature>
<feature type="binding site" evidence="14">
    <location>
        <position position="79"/>
    </location>
    <ligand>
        <name>[2Fe-2S] cluster</name>
        <dbReference type="ChEBI" id="CHEBI:190135"/>
        <label>1</label>
    </ligand>
</feature>
<dbReference type="Pfam" id="PF00111">
    <property type="entry name" value="Fer2"/>
    <property type="match status" value="1"/>
</dbReference>
<dbReference type="FunFam" id="3.30.365.10:FF:000001">
    <property type="entry name" value="Xanthine dehydrogenase oxidase"/>
    <property type="match status" value="1"/>
</dbReference>
<reference evidence="17" key="1">
    <citation type="submission" date="2023-08" db="EMBL/GenBank/DDBJ databases">
        <authorList>
            <person name="Audoor S."/>
            <person name="Bilcke G."/>
        </authorList>
    </citation>
    <scope>NUCLEOTIDE SEQUENCE</scope>
</reference>
<dbReference type="InterPro" id="IPR001041">
    <property type="entry name" value="2Fe-2S_ferredoxin-type"/>
</dbReference>
<protein>
    <recommendedName>
        <fullName evidence="19">Xanthine dehydrogenase</fullName>
    </recommendedName>
</protein>
<evidence type="ECO:0000256" key="4">
    <source>
        <dbReference type="ARBA" id="ARBA00022630"/>
    </source>
</evidence>
<dbReference type="InterPro" id="IPR016169">
    <property type="entry name" value="FAD-bd_PCMH_sub2"/>
</dbReference>
<dbReference type="SUPFAM" id="SSF56176">
    <property type="entry name" value="FAD-binding/transporter-associated domain-like"/>
    <property type="match status" value="1"/>
</dbReference>
<dbReference type="Pfam" id="PF20256">
    <property type="entry name" value="MoCoBD_2"/>
    <property type="match status" value="1"/>
</dbReference>
<dbReference type="Gene3D" id="3.10.20.30">
    <property type="match status" value="1"/>
</dbReference>
<dbReference type="InterPro" id="IPR005107">
    <property type="entry name" value="CO_DH_flav_C"/>
</dbReference>
<dbReference type="InterPro" id="IPR016208">
    <property type="entry name" value="Ald_Oxase/xanthine_DH-like"/>
</dbReference>
<evidence type="ECO:0000256" key="12">
    <source>
        <dbReference type="PIRSR" id="PIRSR000127-1"/>
    </source>
</evidence>
<dbReference type="FunFam" id="3.30.465.10:FF:000004">
    <property type="entry name" value="Xanthine dehydrogenase/oxidase"/>
    <property type="match status" value="1"/>
</dbReference>
<dbReference type="Pfam" id="PF02738">
    <property type="entry name" value="MoCoBD_1"/>
    <property type="match status" value="1"/>
</dbReference>
<dbReference type="Pfam" id="PF00941">
    <property type="entry name" value="FAD_binding_5"/>
    <property type="match status" value="1"/>
</dbReference>
<evidence type="ECO:0008006" key="19">
    <source>
        <dbReference type="Google" id="ProtNLM"/>
    </source>
</evidence>
<dbReference type="Gene3D" id="3.30.43.10">
    <property type="entry name" value="Uridine Diphospho-n-acetylenolpyruvylglucosamine Reductase, domain 2"/>
    <property type="match status" value="1"/>
</dbReference>
<comment type="cofactor">
    <cofactor evidence="11">
        <name>[2Fe-2S] cluster</name>
        <dbReference type="ChEBI" id="CHEBI:190135"/>
    </cofactor>
</comment>
<dbReference type="InterPro" id="IPR046867">
    <property type="entry name" value="AldOxase/xan_DH_MoCoBD2"/>
</dbReference>
<keyword evidence="8" id="KW-0560">Oxidoreductase</keyword>
<evidence type="ECO:0000256" key="6">
    <source>
        <dbReference type="ARBA" id="ARBA00022723"/>
    </source>
</evidence>
<dbReference type="InterPro" id="IPR036683">
    <property type="entry name" value="CO_DH_flav_C_dom_sf"/>
</dbReference>
<dbReference type="Gene3D" id="1.10.150.120">
    <property type="entry name" value="[2Fe-2S]-binding domain"/>
    <property type="match status" value="1"/>
</dbReference>
<keyword evidence="4" id="KW-0285">Flavoprotein</keyword>
<keyword evidence="18" id="KW-1185">Reference proteome</keyword>
<dbReference type="Pfam" id="PF01315">
    <property type="entry name" value="Ald_Xan_dh_C"/>
    <property type="match status" value="1"/>
</dbReference>
<proteinExistence type="inferred from homology"/>
<comment type="cofactor">
    <cofactor evidence="1 13">
        <name>FAD</name>
        <dbReference type="ChEBI" id="CHEBI:57692"/>
    </cofactor>
</comment>
<dbReference type="CDD" id="cd00207">
    <property type="entry name" value="fer2"/>
    <property type="match status" value="1"/>
</dbReference>
<keyword evidence="10 14" id="KW-0411">Iron-sulfur</keyword>
<feature type="binding site" evidence="14">
    <location>
        <position position="1210"/>
    </location>
    <ligand>
        <name>Mo-molybdopterin</name>
        <dbReference type="ChEBI" id="CHEBI:71302"/>
    </ligand>
    <ligandPart>
        <name>Mo</name>
        <dbReference type="ChEBI" id="CHEBI:28685"/>
    </ligandPart>
</feature>
<sequence>MAPLPQEKLLYENDDLELVDSFSKKGYRTKPILYVNGEKVPEDLAAKARSNQTLLSFLRDVMKLRGSKLGCSEGGCGACSVMISKKDPKSNQVKHLAVNACLMPALAADGCHVTTVEGIGTVKGGLHPVQKAMTDLHGSQCGFCTPGIIVAIYSLFASNPSAKYIEEHLDGNLCRCTGYRPIWDAARSLCDDAEDLVKGPCGTACRECPERHDCEQDCNVEDKKAAEEKSVCSSSVDKLPLKKEFEEGKSNWVDQPNDMFPKDLMDENSVTSIALSKPLMIVDQVEYQGSGTWFKPTTLEQLLSLLKEFGEDGQGGYKLVVGNTEVGIETRFKHSIYPRLISPAETVESIFDFTVTPETVMIGGCTPLSHVQHEAEAAAKDPKYTRTTMPMHDMLRWFASTQIRNVACLGGNLVTASPISDMNPLLASFGASLVLSKLSGSGVSRRKVPVPEFFLSYRKVNIEPGEIVESVEVPVLNKYFDYVKPFKQARRREDDISIVTSGMHIRVVPKDGAFVIEHASLAFGGMAPTTVLAKETAKALVGSEFSRSTFDKAQEVLMKEFNLPEGVPGGQAAYRITLAASFLQKMYFAVAVDLKADAEAIAADATDAAKFPSPLPTVVALDEEEISGLDSFLSAPKPTLVGVQKYPAPKVADGLEKEILPAASVAGKDSASAVGKPSVHQSGSLHCTGEALYCDDIPEPAGTLHGALILSTACGCVFEKLDKEAALAIPGVVGLFTAEDIDVLGGKNLWGPIAKDEHIFHPAGEKIRTVGQVLGVVVGESLECAEMGARAAKVSYGPVEDKIIMTIEEAISAGSYFESTRHSLTRGDVSVIDGLKDAKDFEGTPKVGDIVKISGSYSTGAQEHFYLETNSTLAVPSESDTNLTIYASTQAATKTQTYCASSTGTPASKVVCKVKRLGGGFGGKETRSVFISCAAAVAAKRTGRAVRLTLPRNQDMLISGHRHAFVSKYSASAEITEEGPKLLAMDIHLYNNGGYSLDLSGPVSDRAVFHSDNVYFFPNFRVEGVACKTHQASHTAYRGFGGPQGMAPAEHVMEHLAQVCNLDVGLVRRLNMYKEGQATHFGQILGEKQSGKWNVPRMWDKLWAELDVEKRQNEIAEFNKKNKYLKRGAALIPTKFGVAFTAKYMNQGGALVHLYTDGTVLVSHGGTEMGQGLHTKVCQVAAQAFGIPIEMVYVNETATDKVANTIPTAASMSTDLYGMCTLDACRQIVKRLEPYREKLGPEASLASIASAAHMNRVDMSAHGFFAPDDSRVGFDFTVEKPADYPADKPENSWKGNPFNYFTQGVAYTEVEVDFLTGNHRTLISEVLVDVGSSVNPAIDIGQIEGAFTQGMGWSTIEEVVYADEDHKWVRPYGTMFTTGPGTYKIPAFNDQPEIFNVSLMEDVDNPFAVHSSKAVGEPPFYLGASVFYAIKDAVRRARATPGYFEFRLPATSERIRMSVNDEISMKAKKQVIGDERDAAEYQVQGSF</sequence>
<feature type="binding site" evidence="14">
    <location>
        <position position="101"/>
    </location>
    <ligand>
        <name>[2Fe-2S] cluster</name>
        <dbReference type="ChEBI" id="CHEBI:190135"/>
        <label>1</label>
    </ligand>
</feature>
<feature type="binding site" evidence="13">
    <location>
        <position position="398"/>
    </location>
    <ligand>
        <name>FAD</name>
        <dbReference type="ChEBI" id="CHEBI:57692"/>
    </ligand>
</feature>
<feature type="domain" description="FAD-binding PCMH-type" evidence="16">
    <location>
        <begin position="286"/>
        <end position="478"/>
    </location>
</feature>
<dbReference type="InterPro" id="IPR036856">
    <property type="entry name" value="Ald_Oxase/Xan_DH_a/b_sf"/>
</dbReference>
<keyword evidence="9 14" id="KW-0408">Iron</keyword>
<dbReference type="PANTHER" id="PTHR45444:SF3">
    <property type="entry name" value="XANTHINE DEHYDROGENASE"/>
    <property type="match status" value="1"/>
</dbReference>
<evidence type="ECO:0000256" key="11">
    <source>
        <dbReference type="ARBA" id="ARBA00034078"/>
    </source>
</evidence>
<dbReference type="SUPFAM" id="SSF47741">
    <property type="entry name" value="CO dehydrogenase ISP C-domain like"/>
    <property type="match status" value="1"/>
</dbReference>
<evidence type="ECO:0000256" key="3">
    <source>
        <dbReference type="ARBA" id="ARBA00022505"/>
    </source>
</evidence>
<dbReference type="SUPFAM" id="SSF55447">
    <property type="entry name" value="CO dehydrogenase flavoprotein C-terminal domain-like"/>
    <property type="match status" value="1"/>
</dbReference>
<dbReference type="EMBL" id="CAKOGP040002424">
    <property type="protein sequence ID" value="CAJ1969088.1"/>
    <property type="molecule type" value="Genomic_DNA"/>
</dbReference>
<feature type="domain" description="2Fe-2S ferredoxin-type" evidence="15">
    <location>
        <begin position="29"/>
        <end position="119"/>
    </location>
</feature>
<dbReference type="Gene3D" id="3.30.465.10">
    <property type="match status" value="1"/>
</dbReference>
<dbReference type="SUPFAM" id="SSF54665">
    <property type="entry name" value="CO dehydrogenase molybdoprotein N-domain-like"/>
    <property type="match status" value="1"/>
</dbReference>
<comment type="cofactor">
    <cofactor evidence="14">
        <name>[2Fe-2S] cluster</name>
        <dbReference type="ChEBI" id="CHEBI:190135"/>
    </cofactor>
    <text evidence="14">Binds 2 [2Fe-2S] clusters.</text>
</comment>
<feature type="binding site" evidence="14">
    <location>
        <position position="174"/>
    </location>
    <ligand>
        <name>[2Fe-2S] cluster</name>
        <dbReference type="ChEBI" id="CHEBI:190135"/>
        <label>2</label>
    </ligand>
</feature>
<comment type="cofactor">
    <cofactor evidence="14">
        <name>Mo-molybdopterin</name>
        <dbReference type="ChEBI" id="CHEBI:71302"/>
    </cofactor>
    <text evidence="14">Binds 1 Mo-molybdopterin (Mo-MPT) cofactor per subunit.</text>
</comment>
<keyword evidence="5 14" id="KW-0001">2Fe-2S</keyword>
<keyword evidence="7 13" id="KW-0274">FAD</keyword>
<feature type="binding site" evidence="13">
    <location>
        <position position="421"/>
    </location>
    <ligand>
        <name>FAD</name>
        <dbReference type="ChEBI" id="CHEBI:57692"/>
    </ligand>
</feature>
<dbReference type="FunFam" id="3.30.365.10:FF:000002">
    <property type="entry name" value="Xanthine dehydrogenase oxidase"/>
    <property type="match status" value="1"/>
</dbReference>
<dbReference type="InterPro" id="IPR012675">
    <property type="entry name" value="Beta-grasp_dom_sf"/>
</dbReference>
<feature type="binding site" evidence="13">
    <location>
        <position position="925"/>
    </location>
    <ligand>
        <name>substrate</name>
    </ligand>
</feature>
<dbReference type="PROSITE" id="PS51085">
    <property type="entry name" value="2FE2S_FER_2"/>
    <property type="match status" value="1"/>
</dbReference>
<keyword evidence="3 14" id="KW-0500">Molybdenum</keyword>
<evidence type="ECO:0000313" key="18">
    <source>
        <dbReference type="Proteomes" id="UP001295423"/>
    </source>
</evidence>
<dbReference type="GO" id="GO:0005506">
    <property type="term" value="F:iron ion binding"/>
    <property type="evidence" value="ECO:0007669"/>
    <property type="project" value="InterPro"/>
</dbReference>
<dbReference type="PIRSF" id="PIRSF000127">
    <property type="entry name" value="Xanthine_DH"/>
    <property type="match status" value="1"/>
</dbReference>
<evidence type="ECO:0000256" key="9">
    <source>
        <dbReference type="ARBA" id="ARBA00023004"/>
    </source>
</evidence>
<dbReference type="InterPro" id="IPR037165">
    <property type="entry name" value="AldOxase/xan_DH_Mopterin-bd_sf"/>
</dbReference>
<evidence type="ECO:0000256" key="1">
    <source>
        <dbReference type="ARBA" id="ARBA00001974"/>
    </source>
</evidence>
<dbReference type="Pfam" id="PF03450">
    <property type="entry name" value="CO_deh_flav_C"/>
    <property type="match status" value="1"/>
</dbReference>
<feature type="active site" description="Proton acceptor" evidence="12">
    <location>
        <position position="1417"/>
    </location>
</feature>
<feature type="binding site" evidence="13">
    <location>
        <position position="1006"/>
    </location>
    <ligand>
        <name>substrate</name>
    </ligand>
</feature>
<dbReference type="Pfam" id="PF01799">
    <property type="entry name" value="Fer2_2"/>
    <property type="match status" value="1"/>
</dbReference>
<dbReference type="InterPro" id="IPR000674">
    <property type="entry name" value="Ald_Oxase/Xan_DH_a/b"/>
</dbReference>
<organism evidence="17 18">
    <name type="scientific">Cylindrotheca closterium</name>
    <dbReference type="NCBI Taxonomy" id="2856"/>
    <lineage>
        <taxon>Eukaryota</taxon>
        <taxon>Sar</taxon>
        <taxon>Stramenopiles</taxon>
        <taxon>Ochrophyta</taxon>
        <taxon>Bacillariophyta</taxon>
        <taxon>Bacillariophyceae</taxon>
        <taxon>Bacillariophycidae</taxon>
        <taxon>Bacillariales</taxon>
        <taxon>Bacillariaceae</taxon>
        <taxon>Cylindrotheca</taxon>
    </lineage>
</organism>
<dbReference type="InterPro" id="IPR036318">
    <property type="entry name" value="FAD-bd_PCMH-like_sf"/>
</dbReference>
<dbReference type="PROSITE" id="PS51387">
    <property type="entry name" value="FAD_PCMH"/>
    <property type="match status" value="1"/>
</dbReference>
<dbReference type="SUPFAM" id="SSF56003">
    <property type="entry name" value="Molybdenum cofactor-binding domain"/>
    <property type="match status" value="1"/>
</dbReference>
<dbReference type="GO" id="GO:0071949">
    <property type="term" value="F:FAD binding"/>
    <property type="evidence" value="ECO:0007669"/>
    <property type="project" value="InterPro"/>
</dbReference>
<feature type="binding site" evidence="13">
    <location>
        <position position="487"/>
    </location>
    <ligand>
        <name>FAD</name>
        <dbReference type="ChEBI" id="CHEBI:57692"/>
    </ligand>
</feature>
<dbReference type="InterPro" id="IPR008274">
    <property type="entry name" value="AldOxase/xan_DH_MoCoBD1"/>
</dbReference>
<dbReference type="InterPro" id="IPR036884">
    <property type="entry name" value="2Fe-2S-bd_dom_sf"/>
</dbReference>
<feature type="binding site" evidence="14">
    <location>
        <position position="144"/>
    </location>
    <ligand>
        <name>[2Fe-2S] cluster</name>
        <dbReference type="ChEBI" id="CHEBI:190135"/>
        <label>2</label>
    </ligand>
</feature>
<evidence type="ECO:0000256" key="5">
    <source>
        <dbReference type="ARBA" id="ARBA00022714"/>
    </source>
</evidence>
<feature type="binding site" evidence="14">
    <location>
        <position position="176"/>
    </location>
    <ligand>
        <name>[2Fe-2S] cluster</name>
        <dbReference type="ChEBI" id="CHEBI:190135"/>
        <label>2</label>
    </ligand>
</feature>
<accession>A0AAD2GCX2</accession>
<dbReference type="SMART" id="SM01092">
    <property type="entry name" value="CO_deh_flav_C"/>
    <property type="match status" value="1"/>
</dbReference>
<dbReference type="FunFam" id="3.10.20.30:FF:000015">
    <property type="entry name" value="Aldehyde oxidase 1"/>
    <property type="match status" value="1"/>
</dbReference>
<evidence type="ECO:0000313" key="17">
    <source>
        <dbReference type="EMBL" id="CAJ1969088.1"/>
    </source>
</evidence>
<dbReference type="SMART" id="SM01008">
    <property type="entry name" value="Ald_Xan_dh_C"/>
    <property type="match status" value="1"/>
</dbReference>
<feature type="binding site" evidence="14">
    <location>
        <position position="1038"/>
    </location>
    <ligand>
        <name>Mo-molybdopterin</name>
        <dbReference type="ChEBI" id="CHEBI:71302"/>
    </ligand>
    <ligandPart>
        <name>Mo</name>
        <dbReference type="ChEBI" id="CHEBI:28685"/>
    </ligandPart>
</feature>
<feature type="binding site" evidence="14">
    <location>
        <position position="71"/>
    </location>
    <ligand>
        <name>[2Fe-2S] cluster</name>
        <dbReference type="ChEBI" id="CHEBI:190135"/>
        <label>1</label>
    </ligand>
</feature>